<dbReference type="RefSeq" id="WP_114549365.1">
    <property type="nucleotide sequence ID" value="NZ_DBGDPA010000027.1"/>
</dbReference>
<keyword evidence="4 8" id="KW-0328">Glycosyltransferase</keyword>
<reference evidence="12 13" key="1">
    <citation type="journal article" date="2018" name="Elife">
        <title>Discovery and characterization of a prevalent human gut bacterial enzyme sufficient for the inactivation of a family of plant toxins.</title>
        <authorList>
            <person name="Koppel N."/>
            <person name="Bisanz J.E."/>
            <person name="Pandelia M.E."/>
            <person name="Turnbaugh P.J."/>
            <person name="Balskus E.P."/>
        </authorList>
    </citation>
    <scope>NUCLEOTIDE SEQUENCE [LARGE SCALE GENOMIC DNA]</scope>
    <source>
        <strain evidence="12 13">OB21 GAM 11</strain>
    </source>
</reference>
<evidence type="ECO:0000259" key="11">
    <source>
        <dbReference type="PROSITE" id="PS51278"/>
    </source>
</evidence>
<feature type="binding site" evidence="9">
    <location>
        <position position="287"/>
    </location>
    <ligand>
        <name>Mg(2+)</name>
        <dbReference type="ChEBI" id="CHEBI:18420"/>
    </ligand>
</feature>
<dbReference type="AlphaFoldDB" id="A0A369NWR4"/>
<evidence type="ECO:0000256" key="10">
    <source>
        <dbReference type="PIRSR" id="PIRSR000485-3"/>
    </source>
</evidence>
<dbReference type="PANTHER" id="PTHR11907">
    <property type="entry name" value="AMIDOPHOSPHORIBOSYLTRANSFERASE"/>
    <property type="match status" value="1"/>
</dbReference>
<dbReference type="InterPro" id="IPR029055">
    <property type="entry name" value="Ntn_hydrolases_N"/>
</dbReference>
<dbReference type="PROSITE" id="PS51278">
    <property type="entry name" value="GATASE_TYPE_2"/>
    <property type="match status" value="1"/>
</dbReference>
<evidence type="ECO:0000313" key="13">
    <source>
        <dbReference type="Proteomes" id="UP000253805"/>
    </source>
</evidence>
<dbReference type="GO" id="GO:0009113">
    <property type="term" value="P:purine nucleobase biosynthetic process"/>
    <property type="evidence" value="ECO:0007669"/>
    <property type="project" value="InterPro"/>
</dbReference>
<feature type="binding site" evidence="10">
    <location>
        <position position="469"/>
    </location>
    <ligand>
        <name>[4Fe-4S] cluster</name>
        <dbReference type="ChEBI" id="CHEBI:49883"/>
    </ligand>
</feature>
<keyword evidence="5 8" id="KW-0808">Transferase</keyword>
<keyword evidence="9" id="KW-0479">Metal-binding</keyword>
<comment type="catalytic activity">
    <reaction evidence="8">
        <text>5-phospho-beta-D-ribosylamine + L-glutamate + diphosphate = 5-phospho-alpha-D-ribose 1-diphosphate + L-glutamine + H2O</text>
        <dbReference type="Rhea" id="RHEA:14905"/>
        <dbReference type="ChEBI" id="CHEBI:15377"/>
        <dbReference type="ChEBI" id="CHEBI:29985"/>
        <dbReference type="ChEBI" id="CHEBI:33019"/>
        <dbReference type="ChEBI" id="CHEBI:58017"/>
        <dbReference type="ChEBI" id="CHEBI:58359"/>
        <dbReference type="ChEBI" id="CHEBI:58681"/>
        <dbReference type="EC" id="2.4.2.14"/>
    </reaction>
</comment>
<evidence type="ECO:0000313" key="12">
    <source>
        <dbReference type="EMBL" id="RDC43130.1"/>
    </source>
</evidence>
<keyword evidence="10" id="KW-0408">Iron</keyword>
<feature type="binding site" evidence="9">
    <location>
        <position position="350"/>
    </location>
    <ligand>
        <name>Mg(2+)</name>
        <dbReference type="ChEBI" id="CHEBI:18420"/>
    </ligand>
</feature>
<comment type="cofactor">
    <cofactor evidence="9">
        <name>Mg(2+)</name>
        <dbReference type="ChEBI" id="CHEBI:18420"/>
    </cofactor>
    <text evidence="9">Binds 1 Mg(2+) ion per subunit.</text>
</comment>
<proteinExistence type="inferred from homology"/>
<evidence type="ECO:0000256" key="7">
    <source>
        <dbReference type="ARBA" id="ARBA00022962"/>
    </source>
</evidence>
<dbReference type="GO" id="GO:0004044">
    <property type="term" value="F:amidophosphoribosyltransferase activity"/>
    <property type="evidence" value="ECO:0007669"/>
    <property type="project" value="UniProtKB-EC"/>
</dbReference>
<dbReference type="SUPFAM" id="SSF53271">
    <property type="entry name" value="PRTase-like"/>
    <property type="match status" value="1"/>
</dbReference>
<gene>
    <name evidence="12" type="ORF">C1850_08585</name>
</gene>
<name>A0A369NWR4_9ACTN</name>
<dbReference type="Gene3D" id="3.60.20.10">
    <property type="entry name" value="Glutamine Phosphoribosylpyrophosphate, subunit 1, domain 1"/>
    <property type="match status" value="1"/>
</dbReference>
<comment type="pathway">
    <text evidence="1 8">Purine metabolism; IMP biosynthesis via de novo pathway; N(1)-(5-phospho-D-ribosyl)glycinamide from 5-phospho-alpha-D-ribose 1-diphosphate: step 1/2.</text>
</comment>
<dbReference type="UniPathway" id="UPA00074">
    <property type="reaction ID" value="UER00124"/>
</dbReference>
<evidence type="ECO:0000256" key="5">
    <source>
        <dbReference type="ARBA" id="ARBA00022679"/>
    </source>
</evidence>
<dbReference type="SUPFAM" id="SSF56235">
    <property type="entry name" value="N-terminal nucleophile aminohydrolases (Ntn hydrolases)"/>
    <property type="match status" value="1"/>
</dbReference>
<evidence type="ECO:0000256" key="8">
    <source>
        <dbReference type="PIRNR" id="PIRNR000485"/>
    </source>
</evidence>
<feature type="binding site" evidence="9">
    <location>
        <position position="351"/>
    </location>
    <ligand>
        <name>Mg(2+)</name>
        <dbReference type="ChEBI" id="CHEBI:18420"/>
    </ligand>
</feature>
<evidence type="ECO:0000256" key="2">
    <source>
        <dbReference type="ARBA" id="ARBA00010138"/>
    </source>
</evidence>
<dbReference type="GO" id="GO:0006189">
    <property type="term" value="P:'de novo' IMP biosynthetic process"/>
    <property type="evidence" value="ECO:0007669"/>
    <property type="project" value="UniProtKB-UniPathway"/>
</dbReference>
<evidence type="ECO:0000256" key="4">
    <source>
        <dbReference type="ARBA" id="ARBA00022676"/>
    </source>
</evidence>
<evidence type="ECO:0000256" key="9">
    <source>
        <dbReference type="PIRSR" id="PIRSR000485-2"/>
    </source>
</evidence>
<dbReference type="InterPro" id="IPR017932">
    <property type="entry name" value="GATase_2_dom"/>
</dbReference>
<comment type="similarity">
    <text evidence="2 8">In the C-terminal section; belongs to the purine/pyrimidine phosphoribosyltransferase family.</text>
</comment>
<evidence type="ECO:0000256" key="3">
    <source>
        <dbReference type="ARBA" id="ARBA00011941"/>
    </source>
</evidence>
<dbReference type="EC" id="2.4.2.14" evidence="3 8"/>
<keyword evidence="6 8" id="KW-0658">Purine biosynthesis</keyword>
<feature type="binding site" evidence="10">
    <location>
        <position position="235"/>
    </location>
    <ligand>
        <name>[4Fe-4S] cluster</name>
        <dbReference type="ChEBI" id="CHEBI:49883"/>
    </ligand>
</feature>
<sequence>MGGFFGAVSKRDVVMDVFFGVDYHSHLGTRRAGMIVLDHEDGYQRQIHSIENTPFRTKFEDDIVRFHGTSAIGCISDADPQPLLVRSHLGTFAITTIGAINNAEALVEEYFEDHDAQFMALSSGAVNSTELVAALINQKDDLVAGIQYAQSKIDGSLTLLIMTEDGDIIAARDFMGRLPVLVGADDDGHCVAFESFAYHKLGYHDEYELGPAEIVRLTPDAIEVLSPARDEMKMCAFMWVYYGYPNSNYEGMNVEVMRYRNGAIMARDEAARGACPEVDFVAGVPDSGIPHAIGYSTESKMPFGRPFIKYTPTWPRSFMPANQDLRNKIANMKQVPVPELIRDKKLLFVDDSIVRGTQLRETVNFLYDSGAAEVHMRSACPPIMYSCKYLSFSSSKSDMDLIARRVVDQLEGEEGVAHLDEYADARTERGQCLLKTICEDMGFDSLSYQSLQGMIEAIGIDPEKICTYCWDGRE</sequence>
<keyword evidence="9" id="KW-0460">Magnesium</keyword>
<evidence type="ECO:0000256" key="1">
    <source>
        <dbReference type="ARBA" id="ARBA00005209"/>
    </source>
</evidence>
<dbReference type="PIRSF" id="PIRSF000485">
    <property type="entry name" value="Amd_phspho_trans"/>
    <property type="match status" value="1"/>
</dbReference>
<dbReference type="InterPro" id="IPR005854">
    <property type="entry name" value="PurF"/>
</dbReference>
<organism evidence="12 13">
    <name type="scientific">Adlercreutzia equolifaciens subsp. celatus</name>
    <dbReference type="NCBI Taxonomy" id="394340"/>
    <lineage>
        <taxon>Bacteria</taxon>
        <taxon>Bacillati</taxon>
        <taxon>Actinomycetota</taxon>
        <taxon>Coriobacteriia</taxon>
        <taxon>Eggerthellales</taxon>
        <taxon>Eggerthellaceae</taxon>
        <taxon>Adlercreutzia</taxon>
    </lineage>
</organism>
<dbReference type="InterPro" id="IPR029057">
    <property type="entry name" value="PRTase-like"/>
</dbReference>
<protein>
    <recommendedName>
        <fullName evidence="3 8">Amidophosphoribosyltransferase</fullName>
        <shortName evidence="8">ATase</shortName>
        <ecNumber evidence="3 8">2.4.2.14</ecNumber>
    </recommendedName>
    <alternativeName>
        <fullName evidence="8">Glutamine phosphoribosylpyrophosphate amidotransferase</fullName>
    </alternativeName>
</protein>
<feature type="binding site" evidence="10">
    <location>
        <position position="387"/>
    </location>
    <ligand>
        <name>[4Fe-4S] cluster</name>
        <dbReference type="ChEBI" id="CHEBI:49883"/>
    </ligand>
</feature>
<feature type="domain" description="Glutamine amidotransferase type-2" evidence="11">
    <location>
        <begin position="1"/>
        <end position="220"/>
    </location>
</feature>
<dbReference type="Proteomes" id="UP000253805">
    <property type="component" value="Unassembled WGS sequence"/>
</dbReference>
<dbReference type="GO" id="GO:0051536">
    <property type="term" value="F:iron-sulfur cluster binding"/>
    <property type="evidence" value="ECO:0007669"/>
    <property type="project" value="UniProtKB-KW"/>
</dbReference>
<dbReference type="Pfam" id="PF13537">
    <property type="entry name" value="GATase_7"/>
    <property type="match status" value="1"/>
</dbReference>
<comment type="caution">
    <text evidence="12">The sequence shown here is derived from an EMBL/GenBank/DDBJ whole genome shotgun (WGS) entry which is preliminary data.</text>
</comment>
<dbReference type="InterPro" id="IPR000836">
    <property type="entry name" value="PRTase_dom"/>
</dbReference>
<evidence type="ECO:0000256" key="6">
    <source>
        <dbReference type="ARBA" id="ARBA00022755"/>
    </source>
</evidence>
<dbReference type="EMBL" id="PPUT01000022">
    <property type="protein sequence ID" value="RDC43130.1"/>
    <property type="molecule type" value="Genomic_DNA"/>
</dbReference>
<accession>A0A369NWR4</accession>
<comment type="cofactor">
    <cofactor evidence="10">
        <name>[4Fe-4S] cluster</name>
        <dbReference type="ChEBI" id="CHEBI:49883"/>
    </cofactor>
    <text evidence="10">Binds 1 [4Fe-4S] cluster per subunit.</text>
</comment>
<feature type="binding site" evidence="10">
    <location>
        <position position="466"/>
    </location>
    <ligand>
        <name>[4Fe-4S] cluster</name>
        <dbReference type="ChEBI" id="CHEBI:49883"/>
    </ligand>
</feature>
<dbReference type="Gene3D" id="3.40.50.2020">
    <property type="match status" value="1"/>
</dbReference>
<keyword evidence="10" id="KW-0411">Iron-sulfur</keyword>
<keyword evidence="7" id="KW-0315">Glutamine amidotransferase</keyword>
<dbReference type="GO" id="GO:0046872">
    <property type="term" value="F:metal ion binding"/>
    <property type="evidence" value="ECO:0007669"/>
    <property type="project" value="UniProtKB-KW"/>
</dbReference>
<dbReference type="CDD" id="cd06223">
    <property type="entry name" value="PRTases_typeI"/>
    <property type="match status" value="1"/>
</dbReference>